<dbReference type="EMBL" id="AEXC02000124">
    <property type="protein sequence ID" value="KFH17945.1"/>
    <property type="molecule type" value="Genomic_DNA"/>
</dbReference>
<dbReference type="GO" id="GO:0051903">
    <property type="term" value="F:S-(hydroxymethyl)glutathione dehydrogenase [NAD(P)+] activity"/>
    <property type="evidence" value="ECO:0007669"/>
    <property type="project" value="UniProtKB-EC"/>
</dbReference>
<dbReference type="Gene3D" id="3.90.180.10">
    <property type="entry name" value="Medium-chain alcohol dehydrogenases, catalytic domain"/>
    <property type="match status" value="1"/>
</dbReference>
<dbReference type="SUPFAM" id="SSF50129">
    <property type="entry name" value="GroES-like"/>
    <property type="match status" value="1"/>
</dbReference>
<accession>A0A086QZB3</accession>
<name>A0A086QZB3_TOXGO</name>
<dbReference type="PANTHER" id="PTHR43880">
    <property type="entry name" value="ALCOHOL DEHYDROGENASE"/>
    <property type="match status" value="1"/>
</dbReference>
<gene>
    <name evidence="3" type="ORF">TGMAS_311780A</name>
</gene>
<protein>
    <submittedName>
        <fullName evidence="3">Zn-containing alcohol dehydrogenase</fullName>
        <ecNumber evidence="3">1.1.1.284</ecNumber>
    </submittedName>
</protein>
<keyword evidence="3" id="KW-0560">Oxidoreductase</keyword>
<organism evidence="3 4">
    <name type="scientific">Toxoplasma gondii MAS</name>
    <dbReference type="NCBI Taxonomy" id="943118"/>
    <lineage>
        <taxon>Eukaryota</taxon>
        <taxon>Sar</taxon>
        <taxon>Alveolata</taxon>
        <taxon>Apicomplexa</taxon>
        <taxon>Conoidasida</taxon>
        <taxon>Coccidia</taxon>
        <taxon>Eucoccidiorida</taxon>
        <taxon>Eimeriorina</taxon>
        <taxon>Sarcocystidae</taxon>
        <taxon>Toxoplasma</taxon>
    </lineage>
</organism>
<comment type="caution">
    <text evidence="3">The sequence shown here is derived from an EMBL/GenBank/DDBJ whole genome shotgun (WGS) entry which is preliminary data.</text>
</comment>
<evidence type="ECO:0000313" key="3">
    <source>
        <dbReference type="EMBL" id="KFH17945.1"/>
    </source>
</evidence>
<dbReference type="GO" id="GO:0005829">
    <property type="term" value="C:cytosol"/>
    <property type="evidence" value="ECO:0007669"/>
    <property type="project" value="TreeGrafter"/>
</dbReference>
<keyword evidence="1" id="KW-0479">Metal-binding</keyword>
<sequence>MDRKGKDGTSAKPITCKAVVCFAPGDPLQVTDIVVAPPKEGEVRIKILYAALCHTDE</sequence>
<evidence type="ECO:0000256" key="2">
    <source>
        <dbReference type="ARBA" id="ARBA00022833"/>
    </source>
</evidence>
<keyword evidence="2" id="KW-0862">Zinc</keyword>
<proteinExistence type="predicted"/>
<dbReference type="GO" id="GO:0046294">
    <property type="term" value="P:formaldehyde catabolic process"/>
    <property type="evidence" value="ECO:0007669"/>
    <property type="project" value="TreeGrafter"/>
</dbReference>
<dbReference type="Proteomes" id="UP000028821">
    <property type="component" value="Unassembled WGS sequence"/>
</dbReference>
<dbReference type="PANTHER" id="PTHR43880:SF56">
    <property type="entry name" value="ALCOHOL DEHYDROGENASE-LIKE 4"/>
    <property type="match status" value="1"/>
</dbReference>
<dbReference type="InterPro" id="IPR011032">
    <property type="entry name" value="GroES-like_sf"/>
</dbReference>
<feature type="non-terminal residue" evidence="3">
    <location>
        <position position="57"/>
    </location>
</feature>
<dbReference type="VEuPathDB" id="ToxoDB:TGMAS_311780A"/>
<reference evidence="3 4" key="1">
    <citation type="submission" date="2014-04" db="EMBL/GenBank/DDBJ databases">
        <authorList>
            <person name="Sibley D."/>
            <person name="Venepally P."/>
            <person name="Karamycheva S."/>
            <person name="Hadjithomas M."/>
            <person name="Khan A."/>
            <person name="Brunk B."/>
            <person name="Roos D."/>
            <person name="Caler E."/>
            <person name="Lorenzi H."/>
        </authorList>
    </citation>
    <scope>NUCLEOTIDE SEQUENCE [LARGE SCALE GENOMIC DNA]</scope>
    <source>
        <strain evidence="3 4">MAS</strain>
    </source>
</reference>
<evidence type="ECO:0000256" key="1">
    <source>
        <dbReference type="ARBA" id="ARBA00022723"/>
    </source>
</evidence>
<dbReference type="GO" id="GO:0008270">
    <property type="term" value="F:zinc ion binding"/>
    <property type="evidence" value="ECO:0007669"/>
    <property type="project" value="TreeGrafter"/>
</dbReference>
<dbReference type="AlphaFoldDB" id="A0A086QZB3"/>
<evidence type="ECO:0000313" key="4">
    <source>
        <dbReference type="Proteomes" id="UP000028821"/>
    </source>
</evidence>
<dbReference type="EC" id="1.1.1.284" evidence="3"/>